<evidence type="ECO:0000313" key="1">
    <source>
        <dbReference type="EMBL" id="CAA7020200.1"/>
    </source>
</evidence>
<dbReference type="Proteomes" id="UP000467841">
    <property type="component" value="Unassembled WGS sequence"/>
</dbReference>
<dbReference type="EMBL" id="CACVBM020000532">
    <property type="protein sequence ID" value="CAA7020200.1"/>
    <property type="molecule type" value="Genomic_DNA"/>
</dbReference>
<proteinExistence type="predicted"/>
<accession>A0A6D2HZX6</accession>
<name>A0A6D2HZX6_9BRAS</name>
<organism evidence="1 2">
    <name type="scientific">Microthlaspi erraticum</name>
    <dbReference type="NCBI Taxonomy" id="1685480"/>
    <lineage>
        <taxon>Eukaryota</taxon>
        <taxon>Viridiplantae</taxon>
        <taxon>Streptophyta</taxon>
        <taxon>Embryophyta</taxon>
        <taxon>Tracheophyta</taxon>
        <taxon>Spermatophyta</taxon>
        <taxon>Magnoliopsida</taxon>
        <taxon>eudicotyledons</taxon>
        <taxon>Gunneridae</taxon>
        <taxon>Pentapetalae</taxon>
        <taxon>rosids</taxon>
        <taxon>malvids</taxon>
        <taxon>Brassicales</taxon>
        <taxon>Brassicaceae</taxon>
        <taxon>Coluteocarpeae</taxon>
        <taxon>Microthlaspi</taxon>
    </lineage>
</organism>
<gene>
    <name evidence="1" type="ORF">MERR_LOCUS7435</name>
</gene>
<keyword evidence="2" id="KW-1185">Reference proteome</keyword>
<reference evidence="1" key="1">
    <citation type="submission" date="2020-01" db="EMBL/GenBank/DDBJ databases">
        <authorList>
            <person name="Mishra B."/>
        </authorList>
    </citation>
    <scope>NUCLEOTIDE SEQUENCE [LARGE SCALE GENOMIC DNA]</scope>
</reference>
<evidence type="ECO:0000313" key="2">
    <source>
        <dbReference type="Proteomes" id="UP000467841"/>
    </source>
</evidence>
<dbReference type="AlphaFoldDB" id="A0A6D2HZX6"/>
<protein>
    <submittedName>
        <fullName evidence="1">Uncharacterized protein</fullName>
    </submittedName>
</protein>
<comment type="caution">
    <text evidence="1">The sequence shown here is derived from an EMBL/GenBank/DDBJ whole genome shotgun (WGS) entry which is preliminary data.</text>
</comment>
<sequence>MDRGFLLASWRCSSCVVRRSRLQYWLGSSLGRWFEARLIIKDDARVSETFTHWWNVEMTAFISWSHGGAEYCVIDGRFVHDDELQEL</sequence>